<dbReference type="Proteomes" id="UP001460270">
    <property type="component" value="Unassembled WGS sequence"/>
</dbReference>
<feature type="region of interest" description="Disordered" evidence="1">
    <location>
        <begin position="1"/>
        <end position="48"/>
    </location>
</feature>
<dbReference type="AlphaFoldDB" id="A0AAW0P6S8"/>
<name>A0AAW0P6S8_9GOBI</name>
<comment type="caution">
    <text evidence="2">The sequence shown here is derived from an EMBL/GenBank/DDBJ whole genome shotgun (WGS) entry which is preliminary data.</text>
</comment>
<reference evidence="3" key="1">
    <citation type="submission" date="2024-04" db="EMBL/GenBank/DDBJ databases">
        <title>Salinicola lusitanus LLJ914,a marine bacterium isolated from the Okinawa Trough.</title>
        <authorList>
            <person name="Li J."/>
        </authorList>
    </citation>
    <scope>NUCLEOTIDE SEQUENCE [LARGE SCALE GENOMIC DNA]</scope>
</reference>
<protein>
    <submittedName>
        <fullName evidence="2">Uncharacterized protein</fullName>
    </submittedName>
</protein>
<gene>
    <name evidence="2" type="ORF">WMY93_010084</name>
</gene>
<proteinExistence type="predicted"/>
<evidence type="ECO:0000313" key="2">
    <source>
        <dbReference type="EMBL" id="KAK7918800.1"/>
    </source>
</evidence>
<evidence type="ECO:0000256" key="1">
    <source>
        <dbReference type="SAM" id="MobiDB-lite"/>
    </source>
</evidence>
<sequence length="112" mass="13351">MVSGGGEDRVSTSGFREKREREERRERKEGNMSETDNRRKRERGRKNEGWREKREDFVMIRCSFTFAAAKTRPETVSRNIHLFVSFWIKHTKLFLYISFVGRLCEGDEKDKG</sequence>
<evidence type="ECO:0000313" key="3">
    <source>
        <dbReference type="Proteomes" id="UP001460270"/>
    </source>
</evidence>
<organism evidence="2 3">
    <name type="scientific">Mugilogobius chulae</name>
    <name type="common">yellowstripe goby</name>
    <dbReference type="NCBI Taxonomy" id="88201"/>
    <lineage>
        <taxon>Eukaryota</taxon>
        <taxon>Metazoa</taxon>
        <taxon>Chordata</taxon>
        <taxon>Craniata</taxon>
        <taxon>Vertebrata</taxon>
        <taxon>Euteleostomi</taxon>
        <taxon>Actinopterygii</taxon>
        <taxon>Neopterygii</taxon>
        <taxon>Teleostei</taxon>
        <taxon>Neoteleostei</taxon>
        <taxon>Acanthomorphata</taxon>
        <taxon>Gobiaria</taxon>
        <taxon>Gobiiformes</taxon>
        <taxon>Gobioidei</taxon>
        <taxon>Gobiidae</taxon>
        <taxon>Gobionellinae</taxon>
        <taxon>Mugilogobius</taxon>
    </lineage>
</organism>
<dbReference type="EMBL" id="JBBPFD010000007">
    <property type="protein sequence ID" value="KAK7918800.1"/>
    <property type="molecule type" value="Genomic_DNA"/>
</dbReference>
<accession>A0AAW0P6S8</accession>
<keyword evidence="3" id="KW-1185">Reference proteome</keyword>